<dbReference type="AlphaFoldDB" id="A0A2P2P0Z6"/>
<name>A0A2P2P0Z6_RHIMU</name>
<sequence length="27" mass="3165">MLEYEEWYGLVKDTCLAAEVTDKSKKN</sequence>
<dbReference type="EMBL" id="GGEC01067914">
    <property type="protein sequence ID" value="MBX48398.1"/>
    <property type="molecule type" value="Transcribed_RNA"/>
</dbReference>
<proteinExistence type="predicted"/>
<protein>
    <submittedName>
        <fullName evidence="1">Uncharacterized protein</fullName>
    </submittedName>
</protein>
<reference evidence="1" key="1">
    <citation type="submission" date="2018-02" db="EMBL/GenBank/DDBJ databases">
        <title>Rhizophora mucronata_Transcriptome.</title>
        <authorList>
            <person name="Meera S.P."/>
            <person name="Sreeshan A."/>
            <person name="Augustine A."/>
        </authorList>
    </citation>
    <scope>NUCLEOTIDE SEQUENCE</scope>
    <source>
        <tissue evidence="1">Leaf</tissue>
    </source>
</reference>
<organism evidence="1">
    <name type="scientific">Rhizophora mucronata</name>
    <name type="common">Asiatic mangrove</name>
    <dbReference type="NCBI Taxonomy" id="61149"/>
    <lineage>
        <taxon>Eukaryota</taxon>
        <taxon>Viridiplantae</taxon>
        <taxon>Streptophyta</taxon>
        <taxon>Embryophyta</taxon>
        <taxon>Tracheophyta</taxon>
        <taxon>Spermatophyta</taxon>
        <taxon>Magnoliopsida</taxon>
        <taxon>eudicotyledons</taxon>
        <taxon>Gunneridae</taxon>
        <taxon>Pentapetalae</taxon>
        <taxon>rosids</taxon>
        <taxon>fabids</taxon>
        <taxon>Malpighiales</taxon>
        <taxon>Rhizophoraceae</taxon>
        <taxon>Rhizophora</taxon>
    </lineage>
</organism>
<evidence type="ECO:0000313" key="1">
    <source>
        <dbReference type="EMBL" id="MBX48398.1"/>
    </source>
</evidence>
<accession>A0A2P2P0Z6</accession>